<proteinExistence type="inferred from homology"/>
<dbReference type="Pfam" id="PF00145">
    <property type="entry name" value="DNA_methylase"/>
    <property type="match status" value="1"/>
</dbReference>
<sequence length="471" mass="53228">MRTYQTIKEAATNLNVSEQRVRTLCREGVIDAEKAGNTWLINPKSLSQYGLMTAHHLAEDHRSYSVRKNKPIALSFFSGAMGLDQGLEEVGFDIRLACEVDQYCRQTIALNKPNIALIGDINKYSADEVLSYAGLTRSDDVDLIVGGPPCQAFSTAGKRNGFNDYRGNAFLTYLNLALDIRPKYLVIENVRGLLSCPMQHRPHEMRGSDFPDLSLDELPGGALNFVISIIKKNGYGFSFNLYNAANFGTPQCRERVVIICSRNGDKPPFLVPTHSEYGENGLKKWKTFRQATRGLTNHHHLTFPEKRLKYYRMLNEGQNWKSLPEDLQKEALGKSYYAGGGKTGFLRRLAWDKPSPTLVTHPAMPATDLAHPEEDRPLSIEEYKRIQEFSDNWQLAGPLIEQYKQVGNAVPASLGRAIGVLIFKLLHEESIQTNLNFSYSRYKNTSDTEWFVNFNNISLSDKKNLNQMSLF</sequence>
<keyword evidence="10" id="KW-1185">Reference proteome</keyword>
<organism evidence="9 10">
    <name type="scientific">Pseudanabaena mucicola FACHB-723</name>
    <dbReference type="NCBI Taxonomy" id="2692860"/>
    <lineage>
        <taxon>Bacteria</taxon>
        <taxon>Bacillati</taxon>
        <taxon>Cyanobacteriota</taxon>
        <taxon>Cyanophyceae</taxon>
        <taxon>Pseudanabaenales</taxon>
        <taxon>Pseudanabaenaceae</taxon>
        <taxon>Pseudanabaena</taxon>
    </lineage>
</organism>
<evidence type="ECO:0000256" key="6">
    <source>
        <dbReference type="RuleBase" id="RU000416"/>
    </source>
</evidence>
<keyword evidence="4" id="KW-0680">Restriction system</keyword>
<dbReference type="Gene3D" id="3.90.120.10">
    <property type="entry name" value="DNA Methylase, subunit A, domain 2"/>
    <property type="match status" value="1"/>
</dbReference>
<dbReference type="Proteomes" id="UP000642094">
    <property type="component" value="Unassembled WGS sequence"/>
</dbReference>
<accession>A0ABR7ZXE7</accession>
<keyword evidence="3 5" id="KW-0949">S-adenosyl-L-methionine</keyword>
<comment type="catalytic activity">
    <reaction evidence="7">
        <text>a 2'-deoxycytidine in DNA + S-adenosyl-L-methionine = a 5-methyl-2'-deoxycytidine in DNA + S-adenosyl-L-homocysteine + H(+)</text>
        <dbReference type="Rhea" id="RHEA:13681"/>
        <dbReference type="Rhea" id="RHEA-COMP:11369"/>
        <dbReference type="Rhea" id="RHEA-COMP:11370"/>
        <dbReference type="ChEBI" id="CHEBI:15378"/>
        <dbReference type="ChEBI" id="CHEBI:57856"/>
        <dbReference type="ChEBI" id="CHEBI:59789"/>
        <dbReference type="ChEBI" id="CHEBI:85452"/>
        <dbReference type="ChEBI" id="CHEBI:85454"/>
        <dbReference type="EC" id="2.1.1.37"/>
    </reaction>
</comment>
<protein>
    <recommendedName>
        <fullName evidence="7">Cytosine-specific methyltransferase</fullName>
        <ecNumber evidence="7">2.1.1.37</ecNumber>
    </recommendedName>
</protein>
<dbReference type="PANTHER" id="PTHR10629:SF52">
    <property type="entry name" value="DNA (CYTOSINE-5)-METHYLTRANSFERASE 1"/>
    <property type="match status" value="1"/>
</dbReference>
<dbReference type="Gene3D" id="3.40.50.150">
    <property type="entry name" value="Vaccinia Virus protein VP39"/>
    <property type="match status" value="1"/>
</dbReference>
<evidence type="ECO:0000256" key="2">
    <source>
        <dbReference type="ARBA" id="ARBA00022679"/>
    </source>
</evidence>
<evidence type="ECO:0000259" key="8">
    <source>
        <dbReference type="Pfam" id="PF12728"/>
    </source>
</evidence>
<evidence type="ECO:0000256" key="5">
    <source>
        <dbReference type="PROSITE-ProRule" id="PRU01016"/>
    </source>
</evidence>
<dbReference type="RefSeq" id="WP_190403005.1">
    <property type="nucleotide sequence ID" value="NZ_JACJQB010000012.1"/>
</dbReference>
<dbReference type="EMBL" id="JACJQB010000012">
    <property type="protein sequence ID" value="MBD2188145.1"/>
    <property type="molecule type" value="Genomic_DNA"/>
</dbReference>
<feature type="active site" evidence="5">
    <location>
        <position position="150"/>
    </location>
</feature>
<dbReference type="PROSITE" id="PS00094">
    <property type="entry name" value="C5_MTASE_1"/>
    <property type="match status" value="1"/>
</dbReference>
<dbReference type="Pfam" id="PF12728">
    <property type="entry name" value="HTH_17"/>
    <property type="match status" value="1"/>
</dbReference>
<keyword evidence="2 5" id="KW-0808">Transferase</keyword>
<dbReference type="PANTHER" id="PTHR10629">
    <property type="entry name" value="CYTOSINE-SPECIFIC METHYLTRANSFERASE"/>
    <property type="match status" value="1"/>
</dbReference>
<dbReference type="GO" id="GO:0008168">
    <property type="term" value="F:methyltransferase activity"/>
    <property type="evidence" value="ECO:0007669"/>
    <property type="project" value="UniProtKB-KW"/>
</dbReference>
<reference evidence="9 10" key="1">
    <citation type="journal article" date="2020" name="ISME J.">
        <title>Comparative genomics reveals insights into cyanobacterial evolution and habitat adaptation.</title>
        <authorList>
            <person name="Chen M.Y."/>
            <person name="Teng W.K."/>
            <person name="Zhao L."/>
            <person name="Hu C.X."/>
            <person name="Zhou Y.K."/>
            <person name="Han B.P."/>
            <person name="Song L.R."/>
            <person name="Shu W.S."/>
        </authorList>
    </citation>
    <scope>NUCLEOTIDE SEQUENCE [LARGE SCALE GENOMIC DNA]</scope>
    <source>
        <strain evidence="9 10">FACHB-723</strain>
    </source>
</reference>
<comment type="similarity">
    <text evidence="5 6">Belongs to the class I-like SAM-binding methyltransferase superfamily. C5-methyltransferase family.</text>
</comment>
<dbReference type="NCBIfam" id="TIGR00675">
    <property type="entry name" value="dcm"/>
    <property type="match status" value="1"/>
</dbReference>
<dbReference type="InterPro" id="IPR041657">
    <property type="entry name" value="HTH_17"/>
</dbReference>
<name>A0ABR7ZXE7_9CYAN</name>
<dbReference type="PRINTS" id="PR00105">
    <property type="entry name" value="C5METTRFRASE"/>
</dbReference>
<evidence type="ECO:0000256" key="1">
    <source>
        <dbReference type="ARBA" id="ARBA00022603"/>
    </source>
</evidence>
<dbReference type="InterPro" id="IPR029063">
    <property type="entry name" value="SAM-dependent_MTases_sf"/>
</dbReference>
<comment type="caution">
    <text evidence="9">The sequence shown here is derived from an EMBL/GenBank/DDBJ whole genome shotgun (WGS) entry which is preliminary data.</text>
</comment>
<dbReference type="EC" id="2.1.1.37" evidence="7"/>
<dbReference type="InterPro" id="IPR050390">
    <property type="entry name" value="C5-Methyltransferase"/>
</dbReference>
<dbReference type="SUPFAM" id="SSF53335">
    <property type="entry name" value="S-adenosyl-L-methionine-dependent methyltransferases"/>
    <property type="match status" value="1"/>
</dbReference>
<gene>
    <name evidence="9" type="ORF">H6F41_08320</name>
</gene>
<dbReference type="InterPro" id="IPR001525">
    <property type="entry name" value="C5_MeTfrase"/>
</dbReference>
<evidence type="ECO:0000256" key="3">
    <source>
        <dbReference type="ARBA" id="ARBA00022691"/>
    </source>
</evidence>
<evidence type="ECO:0000313" key="9">
    <source>
        <dbReference type="EMBL" id="MBD2188145.1"/>
    </source>
</evidence>
<keyword evidence="1 5" id="KW-0489">Methyltransferase</keyword>
<evidence type="ECO:0000313" key="10">
    <source>
        <dbReference type="Proteomes" id="UP000642094"/>
    </source>
</evidence>
<evidence type="ECO:0000256" key="4">
    <source>
        <dbReference type="ARBA" id="ARBA00022747"/>
    </source>
</evidence>
<feature type="domain" description="Helix-turn-helix" evidence="8">
    <location>
        <begin position="6"/>
        <end position="49"/>
    </location>
</feature>
<dbReference type="GO" id="GO:0032259">
    <property type="term" value="P:methylation"/>
    <property type="evidence" value="ECO:0007669"/>
    <property type="project" value="UniProtKB-KW"/>
</dbReference>
<dbReference type="InterPro" id="IPR018117">
    <property type="entry name" value="C5_DNA_meth_AS"/>
</dbReference>
<dbReference type="PROSITE" id="PS51679">
    <property type="entry name" value="SAM_MT_C5"/>
    <property type="match status" value="1"/>
</dbReference>
<evidence type="ECO:0000256" key="7">
    <source>
        <dbReference type="RuleBase" id="RU000417"/>
    </source>
</evidence>